<comment type="caution">
    <text evidence="2">The sequence shown here is derived from an EMBL/GenBank/DDBJ whole genome shotgun (WGS) entry which is preliminary data.</text>
</comment>
<evidence type="ECO:0000259" key="1">
    <source>
        <dbReference type="Pfam" id="PF21248"/>
    </source>
</evidence>
<dbReference type="AlphaFoldDB" id="W7C1E5"/>
<name>W7C1E5_9LIST</name>
<proteinExistence type="predicted"/>
<dbReference type="STRING" id="1265820.PCORN_06245"/>
<accession>W7C1E5</accession>
<sequence>MPKLYSKELVETLFYEFYTKIMYVEQHLNVSRRTAVTYLQKLEEHGFLISEMIGRERVYKNKVLFDLIEQANK</sequence>
<organism evidence="2 3">
    <name type="scientific">Listeria cornellensis FSL F6-0969</name>
    <dbReference type="NCBI Taxonomy" id="1265820"/>
    <lineage>
        <taxon>Bacteria</taxon>
        <taxon>Bacillati</taxon>
        <taxon>Bacillota</taxon>
        <taxon>Bacilli</taxon>
        <taxon>Bacillales</taxon>
        <taxon>Listeriaceae</taxon>
        <taxon>Listeria</taxon>
    </lineage>
</organism>
<feature type="domain" description="Adenylyltransferase SoFic-like C-terminal" evidence="1">
    <location>
        <begin position="2"/>
        <end position="63"/>
    </location>
</feature>
<evidence type="ECO:0000313" key="3">
    <source>
        <dbReference type="Proteomes" id="UP000019254"/>
    </source>
</evidence>
<evidence type="ECO:0000313" key="2">
    <source>
        <dbReference type="EMBL" id="EUJ31077.1"/>
    </source>
</evidence>
<dbReference type="Pfam" id="PF21248">
    <property type="entry name" value="SoFic-like_C"/>
    <property type="match status" value="1"/>
</dbReference>
<dbReference type="EMBL" id="AODE01000013">
    <property type="protein sequence ID" value="EUJ31077.1"/>
    <property type="molecule type" value="Genomic_DNA"/>
</dbReference>
<dbReference type="PATRIC" id="fig|1265820.5.peg.1224"/>
<reference evidence="2 3" key="1">
    <citation type="journal article" date="2014" name="Int. J. Syst. Evol. Microbiol.">
        <title>Listeria floridensis sp. nov., Listeria aquatica sp. nov., Listeria cornellensis sp. nov., Listeria riparia sp. nov. and Listeria grandensis sp. nov., from agricultural and natural environments.</title>
        <authorList>
            <person name="den Bakker H.C."/>
            <person name="Warchocki S."/>
            <person name="Wright E.M."/>
            <person name="Allred A.F."/>
            <person name="Ahlstrom C."/>
            <person name="Manuel C.S."/>
            <person name="Stasiewicz M.J."/>
            <person name="Burrell A."/>
            <person name="Roof S."/>
            <person name="Strawn L."/>
            <person name="Fortes E.D."/>
            <person name="Nightingale K.K."/>
            <person name="Kephart D."/>
            <person name="Wiedmann M."/>
        </authorList>
    </citation>
    <scope>NUCLEOTIDE SEQUENCE [LARGE SCALE GENOMIC DNA]</scope>
    <source>
        <strain evidence="3">FSL F6-969</strain>
    </source>
</reference>
<dbReference type="Proteomes" id="UP000019254">
    <property type="component" value="Unassembled WGS sequence"/>
</dbReference>
<dbReference type="InterPro" id="IPR048770">
    <property type="entry name" value="SoFic-like_C"/>
</dbReference>
<keyword evidence="3" id="KW-1185">Reference proteome</keyword>
<gene>
    <name evidence="2" type="ORF">PCORN_06245</name>
</gene>
<protein>
    <submittedName>
        <fullName evidence="2">Filamentation induced by cAMP protein fic</fullName>
    </submittedName>
</protein>